<sequence>MSTTHRRDRGQHESMVGYYLAAVLFALLGIVYLCWRAGCWLAGQPGPVLVNPATATVEGTFEWPVASTVLLVVAVIAAAVVFVIVARHRAATAVLREFDQVAQFLPRPRELHAITARDAKHSAQRLRGREAITGHLDYGLALGSLIGSGKSALYMSWEWVGLIIGGPRCGKTTGYAIPMICQAPGAVFATSNKPDIYDATRWVRGRDDLDAPPAAAADTSRQGLRALWAYRTQRREPPRTRGTIWLSDLQHIAGNQGQEWWWDPFWCVHELSDARELAAIFAGAETAEGSRLDAYFDGGAKELLALHILAASVGGGDLKHVDGWLTDPKLKVARQVLTRHGHHDAAAKIDTAANLNPRQQDGLYDMARRFINVMTVPAYARSVLPPQRVRFDGDNTVGDNDIRHDLPQFDPQAFVTSTDTMYALSMEGAGAATALTTALADTIFKAAVAQARRNGGRLPVPVVAVLDEAANVCKLPELPDWYSHFGSQGIVIVTMLQSLAQAAKVWSKDKLDMLVDSSNVYIYAGSSNNESYLSGLSRMIGQRDVRRRSRSHSSSGLGSTSTSESWSSEPILGIDDLKALPAERAVLATSGNRTVVTTKNSYWLGPYAELIDASRKACGTERAAQQAALSAAPQPAATGERTSR</sequence>
<dbReference type="InterPro" id="IPR051539">
    <property type="entry name" value="T4SS-coupling_protein"/>
</dbReference>
<evidence type="ECO:0000256" key="1">
    <source>
        <dbReference type="ARBA" id="ARBA00004651"/>
    </source>
</evidence>
<dbReference type="GO" id="GO:0005886">
    <property type="term" value="C:plasma membrane"/>
    <property type="evidence" value="ECO:0007669"/>
    <property type="project" value="UniProtKB-SubCell"/>
</dbReference>
<evidence type="ECO:0000256" key="3">
    <source>
        <dbReference type="ARBA" id="ARBA00022692"/>
    </source>
</evidence>
<feature type="domain" description="TraD/TraG TraM recognition site" evidence="8">
    <location>
        <begin position="461"/>
        <end position="581"/>
    </location>
</feature>
<dbReference type="Proteomes" id="UP001143347">
    <property type="component" value="Unassembled WGS sequence"/>
</dbReference>
<feature type="transmembrane region" description="Helical" evidence="7">
    <location>
        <begin position="63"/>
        <end position="86"/>
    </location>
</feature>
<accession>A0A9X3D9S7</accession>
<keyword evidence="5 7" id="KW-0472">Membrane</keyword>
<evidence type="ECO:0000256" key="2">
    <source>
        <dbReference type="ARBA" id="ARBA00022475"/>
    </source>
</evidence>
<dbReference type="InterPro" id="IPR032689">
    <property type="entry name" value="TraG-D_C"/>
</dbReference>
<feature type="compositionally biased region" description="Low complexity" evidence="6">
    <location>
        <begin position="552"/>
        <end position="568"/>
    </location>
</feature>
<keyword evidence="4 7" id="KW-1133">Transmembrane helix</keyword>
<dbReference type="Gene3D" id="3.40.50.300">
    <property type="entry name" value="P-loop containing nucleotide triphosphate hydrolases"/>
    <property type="match status" value="1"/>
</dbReference>
<feature type="region of interest" description="Disordered" evidence="6">
    <location>
        <begin position="544"/>
        <end position="568"/>
    </location>
</feature>
<reference evidence="9" key="1">
    <citation type="submission" date="2022-10" db="EMBL/GenBank/DDBJ databases">
        <title>WGS of marine actinomycetes from Thailand.</title>
        <authorList>
            <person name="Thawai C."/>
        </authorList>
    </citation>
    <scope>NUCLEOTIDE SEQUENCE</scope>
    <source>
        <strain evidence="9">SW21</strain>
    </source>
</reference>
<evidence type="ECO:0000313" key="10">
    <source>
        <dbReference type="Proteomes" id="UP001143347"/>
    </source>
</evidence>
<protein>
    <submittedName>
        <fullName evidence="9">TraM recognition domain-containing protein</fullName>
    </submittedName>
</protein>
<evidence type="ECO:0000313" key="9">
    <source>
        <dbReference type="EMBL" id="MCX2966247.1"/>
    </source>
</evidence>
<keyword evidence="3 7" id="KW-0812">Transmembrane</keyword>
<evidence type="ECO:0000256" key="5">
    <source>
        <dbReference type="ARBA" id="ARBA00023136"/>
    </source>
</evidence>
<keyword evidence="2" id="KW-1003">Cell membrane</keyword>
<keyword evidence="10" id="KW-1185">Reference proteome</keyword>
<evidence type="ECO:0000256" key="7">
    <source>
        <dbReference type="SAM" id="Phobius"/>
    </source>
</evidence>
<organism evidence="9 10">
    <name type="scientific">Gordonia aquimaris</name>
    <dbReference type="NCBI Taxonomy" id="2984863"/>
    <lineage>
        <taxon>Bacteria</taxon>
        <taxon>Bacillati</taxon>
        <taxon>Actinomycetota</taxon>
        <taxon>Actinomycetes</taxon>
        <taxon>Mycobacteriales</taxon>
        <taxon>Gordoniaceae</taxon>
        <taxon>Gordonia</taxon>
    </lineage>
</organism>
<dbReference type="InterPro" id="IPR027417">
    <property type="entry name" value="P-loop_NTPase"/>
</dbReference>
<dbReference type="Pfam" id="PF12696">
    <property type="entry name" value="TraG-D_C"/>
    <property type="match status" value="1"/>
</dbReference>
<evidence type="ECO:0000256" key="6">
    <source>
        <dbReference type="SAM" id="MobiDB-lite"/>
    </source>
</evidence>
<comment type="subcellular location">
    <subcellularLocation>
        <location evidence="1">Cell membrane</location>
        <topology evidence="1">Multi-pass membrane protein</topology>
    </subcellularLocation>
</comment>
<dbReference type="SUPFAM" id="SSF52540">
    <property type="entry name" value="P-loop containing nucleoside triphosphate hydrolases"/>
    <property type="match status" value="1"/>
</dbReference>
<comment type="caution">
    <text evidence="9">The sequence shown here is derived from an EMBL/GenBank/DDBJ whole genome shotgun (WGS) entry which is preliminary data.</text>
</comment>
<dbReference type="EMBL" id="JAPKFM010000024">
    <property type="protein sequence ID" value="MCX2966247.1"/>
    <property type="molecule type" value="Genomic_DNA"/>
</dbReference>
<dbReference type="PANTHER" id="PTHR37937:SF1">
    <property type="entry name" value="CONJUGATIVE TRANSFER: DNA TRANSPORT"/>
    <property type="match status" value="1"/>
</dbReference>
<evidence type="ECO:0000256" key="4">
    <source>
        <dbReference type="ARBA" id="ARBA00022989"/>
    </source>
</evidence>
<gene>
    <name evidence="9" type="ORF">OSB52_19365</name>
</gene>
<proteinExistence type="predicted"/>
<evidence type="ECO:0000259" key="8">
    <source>
        <dbReference type="Pfam" id="PF12696"/>
    </source>
</evidence>
<dbReference type="CDD" id="cd01127">
    <property type="entry name" value="TrwB_TraG_TraD_VirD4"/>
    <property type="match status" value="2"/>
</dbReference>
<dbReference type="AlphaFoldDB" id="A0A9X3D9S7"/>
<dbReference type="RefSeq" id="WP_266063156.1">
    <property type="nucleotide sequence ID" value="NZ_JAPKFM010000024.1"/>
</dbReference>
<dbReference type="PANTHER" id="PTHR37937">
    <property type="entry name" value="CONJUGATIVE TRANSFER: DNA TRANSPORT"/>
    <property type="match status" value="1"/>
</dbReference>
<feature type="transmembrane region" description="Helical" evidence="7">
    <location>
        <begin position="16"/>
        <end position="43"/>
    </location>
</feature>
<name>A0A9X3D9S7_9ACTN</name>